<dbReference type="RefSeq" id="WP_141137084.1">
    <property type="nucleotide sequence ID" value="NZ_CP050292.1"/>
</dbReference>
<sequence>MDVSRTDCGGITGAGEYRFRDGHLIVTLYQIAIWAEHPEAIFTVVTSRFHNSMKLYVLGSWRLPNAATSSEQPPAPASAEGMSLH</sequence>
<reference evidence="2" key="1">
    <citation type="journal article" date="2020" name="Mol. Plant Microbe">
        <title>Rhizobial microsymbionts of the narrowly endemic Oxytropis species growing in Kamchatka are characterized by significant genetic diversity and possess a set of genes that are associated with T3SS and T6SS secretion systems and can affect the development of symbiosis.</title>
        <authorList>
            <person name="Safronova V."/>
            <person name="Guro P."/>
            <person name="Sazanova A."/>
            <person name="Kuznetsova I."/>
            <person name="Belimov A."/>
            <person name="Yakubov V."/>
            <person name="Chirak E."/>
            <person name="Afonin A."/>
            <person name="Gogolev Y."/>
            <person name="Andronov E."/>
            <person name="Tikhonovich I."/>
        </authorList>
    </citation>
    <scope>NUCLEOTIDE SEQUENCE [LARGE SCALE GENOMIC DNA]</scope>
    <source>
        <strain evidence="2">581</strain>
    </source>
</reference>
<dbReference type="Proteomes" id="UP000515291">
    <property type="component" value="Chromosome"/>
</dbReference>
<name>A0A7G6TWI4_9BRAD</name>
<dbReference type="EMBL" id="CP050292">
    <property type="protein sequence ID" value="QND71116.1"/>
    <property type="molecule type" value="Genomic_DNA"/>
</dbReference>
<dbReference type="AlphaFoldDB" id="A0A7G6TWI4"/>
<protein>
    <submittedName>
        <fullName evidence="1">Uncharacterized protein</fullName>
    </submittedName>
</protein>
<evidence type="ECO:0000313" key="1">
    <source>
        <dbReference type="EMBL" id="QND71116.1"/>
    </source>
</evidence>
<proteinExistence type="predicted"/>
<evidence type="ECO:0000313" key="2">
    <source>
        <dbReference type="Proteomes" id="UP000515291"/>
    </source>
</evidence>
<gene>
    <name evidence="1" type="ORF">HB776_07585</name>
</gene>
<accession>A0A7G6TWI4</accession>
<organism evidence="1 2">
    <name type="scientific">Tardiphaga robiniae</name>
    <dbReference type="NCBI Taxonomy" id="943830"/>
    <lineage>
        <taxon>Bacteria</taxon>
        <taxon>Pseudomonadati</taxon>
        <taxon>Pseudomonadota</taxon>
        <taxon>Alphaproteobacteria</taxon>
        <taxon>Hyphomicrobiales</taxon>
        <taxon>Nitrobacteraceae</taxon>
        <taxon>Tardiphaga</taxon>
    </lineage>
</organism>
<dbReference type="KEGG" id="trb:HB776_07585"/>